<dbReference type="EMBL" id="JANIBC010000017">
    <property type="protein sequence ID" value="MCQ8186376.1"/>
    <property type="molecule type" value="Genomic_DNA"/>
</dbReference>
<dbReference type="Gene3D" id="1.10.246.130">
    <property type="match status" value="1"/>
</dbReference>
<dbReference type="Pfam" id="PF01019">
    <property type="entry name" value="G_glu_transpept"/>
    <property type="match status" value="1"/>
</dbReference>
<dbReference type="AlphaFoldDB" id="A0A9X2RJX8"/>
<dbReference type="InterPro" id="IPR043138">
    <property type="entry name" value="GGT_lsub"/>
</dbReference>
<dbReference type="RefSeq" id="WP_256620287.1">
    <property type="nucleotide sequence ID" value="NZ_JANIBC010000017.1"/>
</dbReference>
<dbReference type="Proteomes" id="UP001142610">
    <property type="component" value="Unassembled WGS sequence"/>
</dbReference>
<evidence type="ECO:0000313" key="6">
    <source>
        <dbReference type="Proteomes" id="UP001142610"/>
    </source>
</evidence>
<keyword evidence="3" id="KW-0378">Hydrolase</keyword>
<keyword evidence="6" id="KW-1185">Reference proteome</keyword>
<dbReference type="SUPFAM" id="SSF56235">
    <property type="entry name" value="N-terminal nucleophile aminohydrolases (Ntn hydrolases)"/>
    <property type="match status" value="1"/>
</dbReference>
<dbReference type="InterPro" id="IPR055262">
    <property type="entry name" value="GGT_CS"/>
</dbReference>
<dbReference type="PRINTS" id="PR01210">
    <property type="entry name" value="GGTRANSPTASE"/>
</dbReference>
<dbReference type="Gene3D" id="3.60.20.40">
    <property type="match status" value="1"/>
</dbReference>
<dbReference type="InterPro" id="IPR051792">
    <property type="entry name" value="GGT_bact"/>
</dbReference>
<dbReference type="InterPro" id="IPR029055">
    <property type="entry name" value="Ntn_hydrolases_N"/>
</dbReference>
<evidence type="ECO:0000256" key="2">
    <source>
        <dbReference type="ARBA" id="ARBA00022679"/>
    </source>
</evidence>
<gene>
    <name evidence="5" type="ORF">NOG11_13400</name>
</gene>
<sequence length="576" mass="61089">MKHSRLWWAACLLAACSNGEDANRPEPAAEVRDEAELPFVVVTANPMATEAGAEVLRRGGSALDAAVAVQSVLGLVEPQSSGLAGGAFLLFYDASNGEVTAFDGRERAPLSTFPEVFYTEEGEPMGFYEAVTSGFSVGVPGAVAMLDTAHRKHGRLEWQELFGEAERLATEGFPVPQRMHDTMLRFRDFRAEPGAAGYVTEDGEPKPIGTMVTNPAYAETLQRIAEGGAAAFYTGPIAEAIIARVNEKTGAETLTLQDFADYRVEEREAVCAIVFERKICSMPPPSSGGVTMLQIAKLYEAKAGAMPVEDSLLAYIEASRLAYADRGRYLGDPTAMGTESLSAEDLTATLVSDRYLEGRGQLLGSAPAEDVQPGEPGGALMREGFLQDSSYELPSTSHFSIMDTDGNIVSMTTTIEFPFGSQMMAAGMVLNNQLTDFSRVPSENGRVAVNAPGPGKTPMSSMTPALLFEADGTPLGAIGSPGGPAIIGYVAKPLIDFLAAGVPLSEAALRPHVVVPRGTVVVEEGHSELADEVRALGYEVRESSLASGLYGFTISEDVIDPVVDPRREGSVVVGEE</sequence>
<organism evidence="5 6">
    <name type="scientific">Parvularcula maris</name>
    <dbReference type="NCBI Taxonomy" id="2965077"/>
    <lineage>
        <taxon>Bacteria</taxon>
        <taxon>Pseudomonadati</taxon>
        <taxon>Pseudomonadota</taxon>
        <taxon>Alphaproteobacteria</taxon>
        <taxon>Parvularculales</taxon>
        <taxon>Parvularculaceae</taxon>
        <taxon>Parvularcula</taxon>
    </lineage>
</organism>
<accession>A0A9X2RJX8</accession>
<keyword evidence="4" id="KW-0865">Zymogen</keyword>
<proteinExistence type="inferred from homology"/>
<dbReference type="InterPro" id="IPR043137">
    <property type="entry name" value="GGT_ssub_C"/>
</dbReference>
<dbReference type="PROSITE" id="PS51257">
    <property type="entry name" value="PROKAR_LIPOPROTEIN"/>
    <property type="match status" value="1"/>
</dbReference>
<evidence type="ECO:0000256" key="4">
    <source>
        <dbReference type="ARBA" id="ARBA00023145"/>
    </source>
</evidence>
<dbReference type="PROSITE" id="PS00462">
    <property type="entry name" value="G_GLU_TRANSPEPTIDASE"/>
    <property type="match status" value="1"/>
</dbReference>
<dbReference type="PANTHER" id="PTHR43199">
    <property type="entry name" value="GLUTATHIONE HYDROLASE"/>
    <property type="match status" value="1"/>
</dbReference>
<dbReference type="GO" id="GO:0016740">
    <property type="term" value="F:transferase activity"/>
    <property type="evidence" value="ECO:0007669"/>
    <property type="project" value="UniProtKB-KW"/>
</dbReference>
<evidence type="ECO:0000313" key="5">
    <source>
        <dbReference type="EMBL" id="MCQ8186376.1"/>
    </source>
</evidence>
<keyword evidence="2" id="KW-0808">Transferase</keyword>
<reference evidence="5" key="1">
    <citation type="submission" date="2022-07" db="EMBL/GenBank/DDBJ databases">
        <title>Parvularcula maris sp. nov., an algicidal bacterium isolated from seawater.</title>
        <authorList>
            <person name="Li F."/>
        </authorList>
    </citation>
    <scope>NUCLEOTIDE SEQUENCE</scope>
    <source>
        <strain evidence="5">BGMRC 0090</strain>
    </source>
</reference>
<comment type="similarity">
    <text evidence="1">Belongs to the gamma-glutamyltransferase family.</text>
</comment>
<comment type="caution">
    <text evidence="5">The sequence shown here is derived from an EMBL/GenBank/DDBJ whole genome shotgun (WGS) entry which is preliminary data.</text>
</comment>
<evidence type="ECO:0000256" key="1">
    <source>
        <dbReference type="ARBA" id="ARBA00009381"/>
    </source>
</evidence>
<protein>
    <submittedName>
        <fullName evidence="5">Gamma-glutamyltransferase family protein</fullName>
    </submittedName>
</protein>
<name>A0A9X2RJX8_9PROT</name>
<dbReference type="PANTHER" id="PTHR43199:SF1">
    <property type="entry name" value="GLUTATHIONE HYDROLASE PROENZYME"/>
    <property type="match status" value="1"/>
</dbReference>
<dbReference type="GO" id="GO:0016787">
    <property type="term" value="F:hydrolase activity"/>
    <property type="evidence" value="ECO:0007669"/>
    <property type="project" value="UniProtKB-KW"/>
</dbReference>
<evidence type="ECO:0000256" key="3">
    <source>
        <dbReference type="ARBA" id="ARBA00022801"/>
    </source>
</evidence>